<dbReference type="GO" id="GO:0000139">
    <property type="term" value="C:Golgi membrane"/>
    <property type="evidence" value="ECO:0007669"/>
    <property type="project" value="UniProtKB-SubCell"/>
</dbReference>
<evidence type="ECO:0000256" key="10">
    <source>
        <dbReference type="SAM" id="SignalP"/>
    </source>
</evidence>
<feature type="signal peptide" evidence="10">
    <location>
        <begin position="1"/>
        <end position="33"/>
    </location>
</feature>
<keyword evidence="8" id="KW-0472">Membrane</keyword>
<evidence type="ECO:0000256" key="3">
    <source>
        <dbReference type="ARBA" id="ARBA00022679"/>
    </source>
</evidence>
<keyword evidence="6" id="KW-1133">Transmembrane helix</keyword>
<evidence type="ECO:0000256" key="8">
    <source>
        <dbReference type="ARBA" id="ARBA00023136"/>
    </source>
</evidence>
<dbReference type="GO" id="GO:0046354">
    <property type="term" value="P:mannan biosynthetic process"/>
    <property type="evidence" value="ECO:0007669"/>
    <property type="project" value="TreeGrafter"/>
</dbReference>
<evidence type="ECO:0000256" key="1">
    <source>
        <dbReference type="ARBA" id="ARBA00004323"/>
    </source>
</evidence>
<feature type="chain" id="PRO_5012350063" description="Nucleotide-diphospho-sugar transferase domain-containing protein" evidence="10">
    <location>
        <begin position="34"/>
        <end position="1049"/>
    </location>
</feature>
<dbReference type="EMBL" id="MCGO01000042">
    <property type="protein sequence ID" value="ORY38855.1"/>
    <property type="molecule type" value="Genomic_DNA"/>
</dbReference>
<dbReference type="STRING" id="329046.A0A1Y2BXP2"/>
<dbReference type="InterPro" id="IPR022751">
    <property type="entry name" value="Alpha_mannosyltransferase"/>
</dbReference>
<feature type="region of interest" description="Disordered" evidence="9">
    <location>
        <begin position="851"/>
        <end position="872"/>
    </location>
</feature>
<keyword evidence="3" id="KW-0808">Transferase</keyword>
<reference evidence="11 12" key="1">
    <citation type="submission" date="2016-07" db="EMBL/GenBank/DDBJ databases">
        <title>Pervasive Adenine N6-methylation of Active Genes in Fungi.</title>
        <authorList>
            <consortium name="DOE Joint Genome Institute"/>
            <person name="Mondo S.J."/>
            <person name="Dannebaum R.O."/>
            <person name="Kuo R.C."/>
            <person name="Labutti K."/>
            <person name="Haridas S."/>
            <person name="Kuo A."/>
            <person name="Salamov A."/>
            <person name="Ahrendt S.R."/>
            <person name="Lipzen A."/>
            <person name="Sullivan W."/>
            <person name="Andreopoulos W.B."/>
            <person name="Clum A."/>
            <person name="Lindquist E."/>
            <person name="Daum C."/>
            <person name="Ramamoorthy G.K."/>
            <person name="Gryganskyi A."/>
            <person name="Culley D."/>
            <person name="Magnuson J.K."/>
            <person name="James T.Y."/>
            <person name="O'Malley M.A."/>
            <person name="Stajich J.E."/>
            <person name="Spatafora J.W."/>
            <person name="Visel A."/>
            <person name="Grigoriev I.V."/>
        </authorList>
    </citation>
    <scope>NUCLEOTIDE SEQUENCE [LARGE SCALE GENOMIC DNA]</scope>
    <source>
        <strain evidence="11 12">JEL800</strain>
    </source>
</reference>
<feature type="compositionally biased region" description="Polar residues" evidence="9">
    <location>
        <begin position="39"/>
        <end position="52"/>
    </location>
</feature>
<evidence type="ECO:0000256" key="6">
    <source>
        <dbReference type="ARBA" id="ARBA00022989"/>
    </source>
</evidence>
<evidence type="ECO:0008006" key="13">
    <source>
        <dbReference type="Google" id="ProtNLM"/>
    </source>
</evidence>
<keyword evidence="10" id="KW-0732">Signal</keyword>
<dbReference type="GO" id="GO:0000026">
    <property type="term" value="F:alpha-1,2-mannosyltransferase activity"/>
    <property type="evidence" value="ECO:0007669"/>
    <property type="project" value="TreeGrafter"/>
</dbReference>
<gene>
    <name evidence="11" type="ORF">BCR33DRAFT_788704</name>
</gene>
<keyword evidence="7" id="KW-0333">Golgi apparatus</keyword>
<evidence type="ECO:0000313" key="11">
    <source>
        <dbReference type="EMBL" id="ORY38855.1"/>
    </source>
</evidence>
<name>A0A1Y2BXP2_9FUNG</name>
<feature type="region of interest" description="Disordered" evidence="9">
    <location>
        <begin position="628"/>
        <end position="668"/>
    </location>
</feature>
<dbReference type="PANTHER" id="PTHR31646:SF1">
    <property type="entry name" value="ALPHA-1,2-MANNOSYLTRANSFERASE MNN2"/>
    <property type="match status" value="1"/>
</dbReference>
<organism evidence="11 12">
    <name type="scientific">Rhizoclosmatium globosum</name>
    <dbReference type="NCBI Taxonomy" id="329046"/>
    <lineage>
        <taxon>Eukaryota</taxon>
        <taxon>Fungi</taxon>
        <taxon>Fungi incertae sedis</taxon>
        <taxon>Chytridiomycota</taxon>
        <taxon>Chytridiomycota incertae sedis</taxon>
        <taxon>Chytridiomycetes</taxon>
        <taxon>Chytridiales</taxon>
        <taxon>Chytriomycetaceae</taxon>
        <taxon>Rhizoclosmatium</taxon>
    </lineage>
</organism>
<evidence type="ECO:0000256" key="5">
    <source>
        <dbReference type="ARBA" id="ARBA00022968"/>
    </source>
</evidence>
<comment type="caution">
    <text evidence="11">The sequence shown here is derived from an EMBL/GenBank/DDBJ whole genome shotgun (WGS) entry which is preliminary data.</text>
</comment>
<evidence type="ECO:0000256" key="9">
    <source>
        <dbReference type="SAM" id="MobiDB-lite"/>
    </source>
</evidence>
<evidence type="ECO:0000256" key="7">
    <source>
        <dbReference type="ARBA" id="ARBA00023034"/>
    </source>
</evidence>
<proteinExistence type="inferred from homology"/>
<sequence>MATTPFMRKRFIFGGLLFIGTLIILASMRMASGAEEESTTPNNRCRPSTHSKLPNHPIPHSTPSRRKPAWSNHTFQCLHFVRTGGCSPNGPIETTIPCNTTVDRGLSGYCLVKDLQSGIEFGVMNKTCGTHHVEKRFKCDSAMAFENYGADLETFKGLFLIQSIKRDVVLLLLQRVVGCTLPVEIWVHGDEVKEDDKSLVYLKNSTEGVSVRVCRDKKVAGFTIKPYALIHSGFDEVLLMDPDNIAILDPTVLFKTSVYKKTGAIFWPDYWRPRNTPLFHVHEESLFWSLLELSFVDMFEQESAELVVNRRVHSDALRVLLFFITEPQQFMSEWKFVHGDKDMFRLAWMKARSPFHMIQRPPGSVGDKPNEPHVFCGTTIAQYHPNEKDVMFLHRNMLKYSENGNSPGWQLIQQYKQGLDPKKYLDVEFTGGLGKRPLCAGVHKKERIGDRYTIQSLYHEAVYDTVVCSSDESLDKFARSIQTLSAPTNESEVTNMSPLTSVSAFNDPQQSKPSTSPQSIVTDLCESFLNPFAAIESKYSQTIPTEMRARAWWIQTVRSLEATDEDCTDILGGAVPPPECPLRNGNCCGAGDALWAQLTLVVLLEVLRIHRLHSTITLPELKLFPKQDADSEEDDDDGSNSPTSRYSKRKRALSKRKSKKQKQSFDDDDASAEDRLAAYVAATVQLFDRMMIWDSLFFQTLENNEDSAVGAQFRKFMIDCIAEYERPSSSSSTTSKKSGTATTPRGRGVAASKKNTQSQSNTSVLRRMSRASSMLQISSSTNASQESNDSISNDKFQPRKWISAATLALAAKGRNSRKLSTLSNRVVSLKPKDALSAGDKAKQVLLKKMNSQLESEENGNLPPKPPTVAATGKQREKLLKAAALMTKRMSGGSAMLPVPFSSVSKRIASSGALLASQKEKLKNDLKLTERLRGPDLILRQPLPVEASQEKPEPALEPTQPIPSTPTTQRTRNAKLTLPLLNSGKKIAADFQNVDWNDIENSCTFGGNEKPVSDSPIKDVYQERPAERLKVRSAKKRMVARFMDIDSLFQ</sequence>
<dbReference type="SUPFAM" id="SSF53448">
    <property type="entry name" value="Nucleotide-diphospho-sugar transferases"/>
    <property type="match status" value="1"/>
</dbReference>
<feature type="compositionally biased region" description="Low complexity" evidence="9">
    <location>
        <begin position="728"/>
        <end position="743"/>
    </location>
</feature>
<feature type="compositionally biased region" description="Basic residues" evidence="9">
    <location>
        <begin position="646"/>
        <end position="662"/>
    </location>
</feature>
<dbReference type="Proteomes" id="UP000193642">
    <property type="component" value="Unassembled WGS sequence"/>
</dbReference>
<dbReference type="InterPro" id="IPR029044">
    <property type="entry name" value="Nucleotide-diphossugar_trans"/>
</dbReference>
<feature type="compositionally biased region" description="Polar residues" evidence="9">
    <location>
        <begin position="753"/>
        <end position="794"/>
    </location>
</feature>
<keyword evidence="5" id="KW-0735">Signal-anchor</keyword>
<accession>A0A1Y2BXP2</accession>
<comment type="similarity">
    <text evidence="2">Belongs to the MNN1/MNT family.</text>
</comment>
<keyword evidence="12" id="KW-1185">Reference proteome</keyword>
<evidence type="ECO:0000313" key="12">
    <source>
        <dbReference type="Proteomes" id="UP000193642"/>
    </source>
</evidence>
<feature type="region of interest" description="Disordered" evidence="9">
    <location>
        <begin position="35"/>
        <end position="68"/>
    </location>
</feature>
<dbReference type="PANTHER" id="PTHR31646">
    <property type="entry name" value="ALPHA-1,2-MANNOSYLTRANSFERASE MNN2"/>
    <property type="match status" value="1"/>
</dbReference>
<protein>
    <recommendedName>
        <fullName evidence="13">Nucleotide-diphospho-sugar transferase domain-containing protein</fullName>
    </recommendedName>
</protein>
<dbReference type="OrthoDB" id="2162591at2759"/>
<keyword evidence="4" id="KW-0812">Transmembrane</keyword>
<evidence type="ECO:0000256" key="2">
    <source>
        <dbReference type="ARBA" id="ARBA00009105"/>
    </source>
</evidence>
<comment type="subcellular location">
    <subcellularLocation>
        <location evidence="1">Golgi apparatus membrane</location>
        <topology evidence="1">Single-pass type II membrane protein</topology>
    </subcellularLocation>
</comment>
<feature type="region of interest" description="Disordered" evidence="9">
    <location>
        <begin position="727"/>
        <end position="794"/>
    </location>
</feature>
<evidence type="ECO:0000256" key="4">
    <source>
        <dbReference type="ARBA" id="ARBA00022692"/>
    </source>
</evidence>
<dbReference type="Pfam" id="PF11051">
    <property type="entry name" value="Mannosyl_trans3"/>
    <property type="match status" value="1"/>
</dbReference>
<feature type="region of interest" description="Disordered" evidence="9">
    <location>
        <begin position="943"/>
        <end position="969"/>
    </location>
</feature>
<dbReference type="AlphaFoldDB" id="A0A1Y2BXP2"/>